<name>A0A8W8NI64_MAGGI</name>
<protein>
    <recommendedName>
        <fullName evidence="1">Cell wall hydrolase SleB domain-containing protein</fullName>
    </recommendedName>
</protein>
<evidence type="ECO:0000259" key="1">
    <source>
        <dbReference type="Pfam" id="PF07486"/>
    </source>
</evidence>
<dbReference type="InterPro" id="IPR011105">
    <property type="entry name" value="Cell_wall_hydrolase_SleB"/>
</dbReference>
<sequence length="195" mass="22405">MKTDQQFISTTSDVLKAGNMRILFTSLIFVFIDHAFCKLCNAKYFDVVGRVVFGEARGEPMEAKLGVAYTIINRIRHEAYPSNLYSVIFERMSNGNYQYETLNSPNDTIEWQEAKIHQDPEYSDVFQATVDALCRWKNDPTECATNFCSVDPCPATDSNPWWLAVKKRRLGGLYFVCRVSATAQSDRRSRGRDWK</sequence>
<dbReference type="Pfam" id="PF07486">
    <property type="entry name" value="Hydrolase_2"/>
    <property type="match status" value="1"/>
</dbReference>
<evidence type="ECO:0000313" key="3">
    <source>
        <dbReference type="Proteomes" id="UP000005408"/>
    </source>
</evidence>
<feature type="domain" description="Cell wall hydrolase SleB" evidence="1">
    <location>
        <begin position="58"/>
        <end position="164"/>
    </location>
</feature>
<evidence type="ECO:0000313" key="2">
    <source>
        <dbReference type="EnsemblMetazoa" id="G5410.1:cds"/>
    </source>
</evidence>
<dbReference type="Proteomes" id="UP000005408">
    <property type="component" value="Unassembled WGS sequence"/>
</dbReference>
<organism evidence="2 3">
    <name type="scientific">Magallana gigas</name>
    <name type="common">Pacific oyster</name>
    <name type="synonym">Crassostrea gigas</name>
    <dbReference type="NCBI Taxonomy" id="29159"/>
    <lineage>
        <taxon>Eukaryota</taxon>
        <taxon>Metazoa</taxon>
        <taxon>Spiralia</taxon>
        <taxon>Lophotrochozoa</taxon>
        <taxon>Mollusca</taxon>
        <taxon>Bivalvia</taxon>
        <taxon>Autobranchia</taxon>
        <taxon>Pteriomorphia</taxon>
        <taxon>Ostreida</taxon>
        <taxon>Ostreoidea</taxon>
        <taxon>Ostreidae</taxon>
        <taxon>Magallana</taxon>
    </lineage>
</organism>
<dbReference type="EnsemblMetazoa" id="G5410.1">
    <property type="protein sequence ID" value="G5410.1:cds"/>
    <property type="gene ID" value="G5410"/>
</dbReference>
<dbReference type="AlphaFoldDB" id="A0A8W8NI64"/>
<proteinExistence type="predicted"/>
<dbReference type="Gene3D" id="1.10.10.2520">
    <property type="entry name" value="Cell wall hydrolase SleB, domain 1"/>
    <property type="match status" value="1"/>
</dbReference>
<dbReference type="InterPro" id="IPR042047">
    <property type="entry name" value="SleB_dom1"/>
</dbReference>
<accession>A0A8W8NI64</accession>
<reference evidence="2" key="1">
    <citation type="submission" date="2022-08" db="UniProtKB">
        <authorList>
            <consortium name="EnsemblMetazoa"/>
        </authorList>
    </citation>
    <scope>IDENTIFICATION</scope>
    <source>
        <strain evidence="2">05x7-T-G4-1.051#20</strain>
    </source>
</reference>
<keyword evidence="3" id="KW-1185">Reference proteome</keyword>
<dbReference type="GO" id="GO:0016787">
    <property type="term" value="F:hydrolase activity"/>
    <property type="evidence" value="ECO:0007669"/>
    <property type="project" value="InterPro"/>
</dbReference>
<dbReference type="OMA" id="IRHEAYP"/>
<dbReference type="OrthoDB" id="6101100at2759"/>